<evidence type="ECO:0000313" key="3">
    <source>
        <dbReference type="Proteomes" id="UP001055868"/>
    </source>
</evidence>
<organism evidence="2 3">
    <name type="scientific">Brachybacterium kimchii</name>
    <dbReference type="NCBI Taxonomy" id="2942909"/>
    <lineage>
        <taxon>Bacteria</taxon>
        <taxon>Bacillati</taxon>
        <taxon>Actinomycetota</taxon>
        <taxon>Actinomycetes</taxon>
        <taxon>Micrococcales</taxon>
        <taxon>Dermabacteraceae</taxon>
        <taxon>Brachybacterium</taxon>
    </lineage>
</organism>
<evidence type="ECO:0000313" key="2">
    <source>
        <dbReference type="EMBL" id="UQN30508.1"/>
    </source>
</evidence>
<feature type="compositionally biased region" description="Low complexity" evidence="1">
    <location>
        <begin position="217"/>
        <end position="238"/>
    </location>
</feature>
<dbReference type="Proteomes" id="UP001055868">
    <property type="component" value="Chromosome"/>
</dbReference>
<protein>
    <submittedName>
        <fullName evidence="2">Uncharacterized protein</fullName>
    </submittedName>
</protein>
<feature type="compositionally biased region" description="Basic and acidic residues" evidence="1">
    <location>
        <begin position="148"/>
        <end position="161"/>
    </location>
</feature>
<feature type="region of interest" description="Disordered" evidence="1">
    <location>
        <begin position="148"/>
        <end position="267"/>
    </location>
</feature>
<evidence type="ECO:0000256" key="1">
    <source>
        <dbReference type="SAM" id="MobiDB-lite"/>
    </source>
</evidence>
<sequence length="267" mass="29760">MPSTSDKKLARAIMGRHEGVKYTEALRFVAELKEMRERNESRIALGAAPVIELDPQGSAWKIEESRRYFVTPGDPRIVIKLDEVHHLSGGREAFTSWFEAIQRAARVASGQARDEERRLALTRALMQTSVRSKIMGPDEAREALREQRGTLREQAEGRKDSGPGAPMFDEWHVMAHASRSRRRFGEMQRAVRAASSESRDDAGTSRCGRSKGPWTVSGPSSSAIPGPGSRTGRRSSSPEVPEPCGIRRRASYWIRPAPTLKPDYPPL</sequence>
<keyword evidence="3" id="KW-1185">Reference proteome</keyword>
<accession>A0ABY4N7H0</accession>
<reference evidence="2" key="1">
    <citation type="submission" date="2022-05" db="EMBL/GenBank/DDBJ databases">
        <title>Genomic analysis of Brachybacterium sp. CBA3104.</title>
        <authorList>
            <person name="Roh S.W."/>
            <person name="Kim Y.B."/>
            <person name="Kim Y."/>
        </authorList>
    </citation>
    <scope>NUCLEOTIDE SEQUENCE</scope>
    <source>
        <strain evidence="2">CBA3104</strain>
    </source>
</reference>
<name>A0ABY4N7H0_9MICO</name>
<dbReference type="RefSeq" id="WP_249479860.1">
    <property type="nucleotide sequence ID" value="NZ_CP097218.1"/>
</dbReference>
<gene>
    <name evidence="2" type="ORF">M4486_03985</name>
</gene>
<proteinExistence type="predicted"/>
<dbReference type="EMBL" id="CP097218">
    <property type="protein sequence ID" value="UQN30508.1"/>
    <property type="molecule type" value="Genomic_DNA"/>
</dbReference>